<accession>H6L8W2</accession>
<organism evidence="1 2">
    <name type="scientific">Saprospira grandis (strain Lewin)</name>
    <dbReference type="NCBI Taxonomy" id="984262"/>
    <lineage>
        <taxon>Bacteria</taxon>
        <taxon>Pseudomonadati</taxon>
        <taxon>Bacteroidota</taxon>
        <taxon>Saprospiria</taxon>
        <taxon>Saprospirales</taxon>
        <taxon>Saprospiraceae</taxon>
        <taxon>Saprospira</taxon>
    </lineage>
</organism>
<evidence type="ECO:0000313" key="2">
    <source>
        <dbReference type="Proteomes" id="UP000007519"/>
    </source>
</evidence>
<dbReference type="EMBL" id="CP002831">
    <property type="protein sequence ID" value="AFC26918.1"/>
    <property type="molecule type" value="Genomic_DNA"/>
</dbReference>
<sequence>MPKDTIFSFGPRIDRLKEGNNRLELAVNPGIACTFVQTKQTNS</sequence>
<dbReference type="AlphaFoldDB" id="H6L8W2"/>
<reference evidence="1 2" key="1">
    <citation type="journal article" date="2012" name="Stand. Genomic Sci.">
        <title>Complete genome sequencing and analysis of Saprospira grandis str. Lewin, a predatory marine bacterium.</title>
        <authorList>
            <person name="Saw J.H."/>
            <person name="Yuryev A."/>
            <person name="Kanbe M."/>
            <person name="Hou S."/>
            <person name="Young A.G."/>
            <person name="Aizawa S."/>
            <person name="Alam M."/>
        </authorList>
    </citation>
    <scope>NUCLEOTIDE SEQUENCE [LARGE SCALE GENOMIC DNA]</scope>
    <source>
        <strain evidence="1 2">Lewin</strain>
    </source>
</reference>
<dbReference type="HOGENOM" id="CLU_3239433_0_0_10"/>
<dbReference type="KEGG" id="sgn:SGRA_4203"/>
<dbReference type="Proteomes" id="UP000007519">
    <property type="component" value="Chromosome"/>
</dbReference>
<name>H6L8W2_SAPGL</name>
<evidence type="ECO:0000313" key="1">
    <source>
        <dbReference type="EMBL" id="AFC26918.1"/>
    </source>
</evidence>
<proteinExistence type="predicted"/>
<gene>
    <name evidence="1" type="ordered locus">SGRA_4203</name>
</gene>
<protein>
    <submittedName>
        <fullName evidence="1">Uncharacterized protein</fullName>
    </submittedName>
</protein>
<keyword evidence="2" id="KW-1185">Reference proteome</keyword>